<feature type="compositionally biased region" description="Polar residues" evidence="2">
    <location>
        <begin position="1726"/>
        <end position="1739"/>
    </location>
</feature>
<feature type="compositionally biased region" description="Basic and acidic residues" evidence="2">
    <location>
        <begin position="1415"/>
        <end position="1425"/>
    </location>
</feature>
<keyword evidence="1" id="KW-0539">Nucleus</keyword>
<proteinExistence type="predicted"/>
<keyword evidence="5" id="KW-1185">Reference proteome</keyword>
<dbReference type="PROSITE" id="PS01361">
    <property type="entry name" value="ZF_DOF_1"/>
    <property type="match status" value="1"/>
</dbReference>
<feature type="compositionally biased region" description="Polar residues" evidence="2">
    <location>
        <begin position="2249"/>
        <end position="2263"/>
    </location>
</feature>
<feature type="region of interest" description="Disordered" evidence="2">
    <location>
        <begin position="1941"/>
        <end position="1971"/>
    </location>
</feature>
<dbReference type="Pfam" id="PF02701">
    <property type="entry name" value="Zn_ribbon_Dof"/>
    <property type="match status" value="1"/>
</dbReference>
<dbReference type="EMBL" id="RDQH01000340">
    <property type="protein sequence ID" value="RXH76405.1"/>
    <property type="molecule type" value="Genomic_DNA"/>
</dbReference>
<dbReference type="GO" id="GO:0008270">
    <property type="term" value="F:zinc ion binding"/>
    <property type="evidence" value="ECO:0007669"/>
    <property type="project" value="UniProtKB-KW"/>
</dbReference>
<dbReference type="InterPro" id="IPR026736">
    <property type="entry name" value="Virilizer"/>
</dbReference>
<reference evidence="4 5" key="1">
    <citation type="submission" date="2018-10" db="EMBL/GenBank/DDBJ databases">
        <title>A high-quality apple genome assembly.</title>
        <authorList>
            <person name="Hu J."/>
        </authorList>
    </citation>
    <scope>NUCLEOTIDE SEQUENCE [LARGE SCALE GENOMIC DNA]</scope>
    <source>
        <strain evidence="5">cv. HFTH1</strain>
        <tissue evidence="4">Young leaf</tissue>
    </source>
</reference>
<evidence type="ECO:0000256" key="1">
    <source>
        <dbReference type="PROSITE-ProRule" id="PRU00071"/>
    </source>
</evidence>
<keyword evidence="1" id="KW-0863">Zinc-finger</keyword>
<feature type="compositionally biased region" description="Low complexity" evidence="2">
    <location>
        <begin position="2004"/>
        <end position="2024"/>
    </location>
</feature>
<feature type="region of interest" description="Disordered" evidence="2">
    <location>
        <begin position="1726"/>
        <end position="1799"/>
    </location>
</feature>
<comment type="caution">
    <text evidence="4">The sequence shown here is derived from an EMBL/GenBank/DDBJ whole genome shotgun (WGS) entry which is preliminary data.</text>
</comment>
<gene>
    <name evidence="4" type="ORF">DVH24_019293</name>
</gene>
<feature type="compositionally biased region" description="Polar residues" evidence="2">
    <location>
        <begin position="1788"/>
        <end position="1798"/>
    </location>
</feature>
<dbReference type="PANTHER" id="PTHR23185">
    <property type="entry name" value="PROTEIN VIRILIZER HOMOLOG"/>
    <property type="match status" value="1"/>
</dbReference>
<evidence type="ECO:0000256" key="2">
    <source>
        <dbReference type="SAM" id="MobiDB-lite"/>
    </source>
</evidence>
<protein>
    <recommendedName>
        <fullName evidence="3">Dof-type domain-containing protein</fullName>
    </recommendedName>
</protein>
<sequence length="2480" mass="271713">MGRPEPCVLFAQTFVHPHLDEYVDEVLFAEPIVITACEFLEQNVSFASQSVTLLGATSPPSFALEVFVQCEGETRFRRLCLPFLYSPSSSNVLEVEAVVTNHLVVRGSYRSLSLVIYGNTAEDLGQFNIEFDDSSITNLVSSTEGKLEDLPLALHSTNLKIEESISTLNTLSLPVAASDISVEAKHLLQLMLKVCELPNLGDALHKIVGIVVSAATSYVTSSWGRSSECEELRNVLSEARTELMELYKVFKRESGNDLAESLEDNGLFEFEVELANSKQLVDVLSQYFRFSRDFLSVVHHQLPQNTNVMLGLSVAFLLCSGRESCFHFVTGGGMEQLVHAFCCGNQNSAATTLLLLGVVEKATQHSFGCEGFLGWWPREDEKILSGASDGYSRLLNLLLQKQRHDIASCATYVLHRLRFYEVASTFECAALSVLGGLSTFGRVTSGTLDMLICAKSQLKKLLKLINSRGPIEDPSLVARATKSLILGQTEGLSSYKASNNLIASSNCCFSNWDIDMHLLALLKDKGFLPLSVAILSSSILRLEVGRAMDIFVDVVSSVEAIILSFLFCRSGLIFLLHHPELSATIIHALRGADDVNKDACLPLRYASVSLSKGFFCAPQDVGIIVGVHLRVVTAVDRLLTAARNSEEFLWVLWELCALARSDCGRQALLALGYFPEAVKILIEALHSAKEPEPVAKNSGASPLNIAIFHSAAEIFEVIVSDSTASSLGSWIGHVMELHRALHSSSPGSNRKDAPTRLLEWIDAGVVYHKNGATGLIQYAAGLASGGDAHLTSNIPLVSDLADVENAVGDTSGGSDVNVMENLGKFISDKTFDGVNLRDSSVAQLTTAFRILAFISENSTVAATLYDEGVVPIIYAVLVNCRGMLERSSNSYDYLVDEECNTTSDLLSERNREQSLVDLLIPTIVLLINLLQKLQEVQEQHRNTKLLNALLRLHREVSPKLAACAADLSSPYPDSALGFGAICHLLASALACWPVYGWTPGLFHSLLANVQVPSLLALGPKETCSLLCLLNDLLPDEGVWLWKNGMPLLSALRKLSVGTVLGPQKERQVNWYLHHEHLEKLLSQLTPHLDKVAQIIQHYAISGPLLKEGAFQLLTRVLNRCLIGIETGGIQNLDGRSSAAFGFGLLNWCLPVFKSFSLIFNSQASLHHAGKNDLNEFEKLTTDDCKIFLKYLLRFCQVLPVGKELLACLIAFKELGACSEGKKALAATLYPALSVEDHEWRKSPPLLCCCKSLLRSVDLKEGLSSYGIETVNALSLGSFRFCLDGERLNPDMVVAVKLLFGVSDDDIAEADGVPDENLSYIYELTSLLKTMEANHIADSHTQTPLYQVLESAKSLTLLLQKPSSLLKVDDVFSADSIPLPPNILVSSNIHIMPDGGAEMADDYLYQGSLGDKFQWDCPDKSSESNLKRKQPQSLDGPNRRARGENSTAETTNQNVFSRGLGSTIASSGPTRRDTFRQRKPNTSRPPSMHVDDYVARERNDGVSNSNVIAVQRVGSTGGRPPSIHVDEFMARQRERQNIVSPVVADAAVPMKSTTPVNDTATEKFNKPKQLKADLDDDLQGIDIVFDGEESEPDDQLPFPQPDDNLQQPAPVIVEQNSPHSIVEETESDLVTPVASNMDENTQGEFSSRMSVSRPEIPLTREPSISSDKKYFEHSDDTKNATLHKASSSFDSATAANNLRFPVFAYNNSSASSIQIPVGSRMTPQNFFPKNSPQRAGNANNVPPGFYDQRFFPNQPPLPPMPPPSTPMPLPSTAVISQTSDSVPSQSSPFMNSMTDVQQPLPTPFQIRSDYLSAFNNGSTSSRNSISSPSGTVRPPPPLPPTPPPFSSSPYNLTPNRTINQSSMNNQTSAGTTELPQSSTTPSGARVNTYSPSPHMVFRPGSNSMGLYGSIPTQLQGDNATILQNLSIAQSSIQAIHSLGQLQPLQPPQIPRPPQPPQHLRPPMQASQQLEQGVSMQNQVQMHSLQILQQPHVSPMHAYYQPQQQEFAHAQQQQQVDHSQQQAMHQSGDAISQQDPAMSLHEYFKSPEAIQSLLSDRDKLCQLLEQHPKLMQMLQTGRNGEGGKMPSDGNEEEEGDRKVIILCSTDVERVVPGGVRRNENSSKICLVEQRVPPVLDAPNMRRNTLPHSISSHPTYQTVPKGTITRFEGWKLNDDHHHISPNCPRCGCSNTKFCYYNNYSLTQPRYFCKGCRRYWTKGGSLRNVPVGGGCRKNRRGSKSLRLSTTTTTTTTQGHAQHNANKSSANTYEGAHNSYGTNMLGDSTSSSMTQDGSHIDLALVYANFLNQKPDNSDSTTGSDHQLPELPSEFNPAALHFSSMALNRNNASSDNTSTQLMGDHHHQNGLVGSLGCHTTLSQGHLSTENCSIHDRMYFGALDPLIHHPEKYRHHQDTSEVVQYANDFGLPPLPGQEALWSTTSQMMDSGSHTMQAPTSLLGPEPHDPNLLMGGWSPFDLPCNETFSRST</sequence>
<accession>A0A498I2Z1</accession>
<name>A0A498I2Z1_MALDO</name>
<feature type="domain" description="Dof-type" evidence="3">
    <location>
        <begin position="2178"/>
        <end position="2232"/>
    </location>
</feature>
<feature type="region of interest" description="Disordered" evidence="2">
    <location>
        <begin position="1415"/>
        <end position="1491"/>
    </location>
</feature>
<feature type="compositionally biased region" description="Polar residues" evidence="2">
    <location>
        <begin position="1638"/>
        <end position="1649"/>
    </location>
</feature>
<feature type="compositionally biased region" description="Polar residues" evidence="2">
    <location>
        <begin position="1849"/>
        <end position="1890"/>
    </location>
</feature>
<keyword evidence="1" id="KW-0479">Metal-binding</keyword>
<organism evidence="4 5">
    <name type="scientific">Malus domestica</name>
    <name type="common">Apple</name>
    <name type="synonym">Pyrus malus</name>
    <dbReference type="NCBI Taxonomy" id="3750"/>
    <lineage>
        <taxon>Eukaryota</taxon>
        <taxon>Viridiplantae</taxon>
        <taxon>Streptophyta</taxon>
        <taxon>Embryophyta</taxon>
        <taxon>Tracheophyta</taxon>
        <taxon>Spermatophyta</taxon>
        <taxon>Magnoliopsida</taxon>
        <taxon>eudicotyledons</taxon>
        <taxon>Gunneridae</taxon>
        <taxon>Pentapetalae</taxon>
        <taxon>rosids</taxon>
        <taxon>fabids</taxon>
        <taxon>Rosales</taxon>
        <taxon>Rosaceae</taxon>
        <taxon>Amygdaloideae</taxon>
        <taxon>Maleae</taxon>
        <taxon>Malus</taxon>
    </lineage>
</organism>
<evidence type="ECO:0000313" key="4">
    <source>
        <dbReference type="EMBL" id="RXH76405.1"/>
    </source>
</evidence>
<dbReference type="PANTHER" id="PTHR23185:SF0">
    <property type="entry name" value="PROTEIN VIRILIZER HOMOLOG"/>
    <property type="match status" value="1"/>
</dbReference>
<evidence type="ECO:0000313" key="5">
    <source>
        <dbReference type="Proteomes" id="UP000290289"/>
    </source>
</evidence>
<dbReference type="GO" id="GO:0003677">
    <property type="term" value="F:DNA binding"/>
    <property type="evidence" value="ECO:0007669"/>
    <property type="project" value="UniProtKB-UniRule"/>
</dbReference>
<feature type="compositionally biased region" description="Low complexity" evidence="2">
    <location>
        <begin position="1769"/>
        <end position="1787"/>
    </location>
</feature>
<dbReference type="STRING" id="3750.A0A498I2Z1"/>
<feature type="compositionally biased region" description="Low complexity" evidence="2">
    <location>
        <begin position="1814"/>
        <end position="1831"/>
    </location>
</feature>
<dbReference type="InterPro" id="IPR003851">
    <property type="entry name" value="Znf_Dof"/>
</dbReference>
<feature type="compositionally biased region" description="Polar residues" evidence="2">
    <location>
        <begin position="1443"/>
        <end position="1455"/>
    </location>
</feature>
<feature type="region of interest" description="Disordered" evidence="2">
    <location>
        <begin position="1812"/>
        <end position="1895"/>
    </location>
</feature>
<dbReference type="PROSITE" id="PS50884">
    <property type="entry name" value="ZF_DOF_2"/>
    <property type="match status" value="1"/>
</dbReference>
<feature type="compositionally biased region" description="Pro residues" evidence="2">
    <location>
        <begin position="1752"/>
        <end position="1768"/>
    </location>
</feature>
<keyword evidence="1" id="KW-0238">DNA-binding</keyword>
<dbReference type="GO" id="GO:0003723">
    <property type="term" value="F:RNA binding"/>
    <property type="evidence" value="ECO:0007669"/>
    <property type="project" value="TreeGrafter"/>
</dbReference>
<dbReference type="GO" id="GO:0006355">
    <property type="term" value="P:regulation of DNA-templated transcription"/>
    <property type="evidence" value="ECO:0007669"/>
    <property type="project" value="InterPro"/>
</dbReference>
<dbReference type="GO" id="GO:0005634">
    <property type="term" value="C:nucleus"/>
    <property type="evidence" value="ECO:0007669"/>
    <property type="project" value="UniProtKB-SubCell"/>
</dbReference>
<feature type="region of interest" description="Disordered" evidence="2">
    <location>
        <begin position="1638"/>
        <end position="1660"/>
    </location>
</feature>
<dbReference type="Proteomes" id="UP000290289">
    <property type="component" value="Chromosome 14"/>
</dbReference>
<dbReference type="GO" id="GO:0036396">
    <property type="term" value="C:RNA N6-methyladenosine methyltransferase complex"/>
    <property type="evidence" value="ECO:0007669"/>
    <property type="project" value="TreeGrafter"/>
</dbReference>
<feature type="region of interest" description="Disordered" evidence="2">
    <location>
        <begin position="2223"/>
        <end position="2266"/>
    </location>
</feature>
<feature type="compositionally biased region" description="Pro residues" evidence="2">
    <location>
        <begin position="1832"/>
        <end position="1845"/>
    </location>
</feature>
<feature type="region of interest" description="Disordered" evidence="2">
    <location>
        <begin position="2074"/>
        <end position="2093"/>
    </location>
</feature>
<comment type="subcellular location">
    <subcellularLocation>
        <location evidence="1">Nucleus</location>
    </subcellularLocation>
</comment>
<evidence type="ECO:0000259" key="3">
    <source>
        <dbReference type="PROSITE" id="PS50884"/>
    </source>
</evidence>
<keyword evidence="1" id="KW-0862">Zinc</keyword>
<feature type="region of interest" description="Disordered" evidence="2">
    <location>
        <begin position="2004"/>
        <end position="2026"/>
    </location>
</feature>
<feature type="compositionally biased region" description="Pro residues" evidence="2">
    <location>
        <begin position="1943"/>
        <end position="1958"/>
    </location>
</feature>